<evidence type="ECO:0000259" key="2">
    <source>
        <dbReference type="Pfam" id="PF02371"/>
    </source>
</evidence>
<evidence type="ECO:0000313" key="3">
    <source>
        <dbReference type="EMBL" id="NBJ94896.1"/>
    </source>
</evidence>
<organism evidence="3 4">
    <name type="scientific">Parablautia muri</name>
    <dbReference type="NCBI Taxonomy" id="2320879"/>
    <lineage>
        <taxon>Bacteria</taxon>
        <taxon>Bacillati</taxon>
        <taxon>Bacillota</taxon>
        <taxon>Clostridia</taxon>
        <taxon>Lachnospirales</taxon>
        <taxon>Lachnospiraceae</taxon>
        <taxon>Parablautia</taxon>
    </lineage>
</organism>
<dbReference type="Pfam" id="PF02371">
    <property type="entry name" value="Transposase_20"/>
    <property type="match status" value="1"/>
</dbReference>
<dbReference type="AlphaFoldDB" id="A0A9X5BJH1"/>
<dbReference type="RefSeq" id="WP_160561873.1">
    <property type="nucleotide sequence ID" value="NZ_QZDT01000055.1"/>
</dbReference>
<dbReference type="EMBL" id="QZDT01000055">
    <property type="protein sequence ID" value="NBJ94896.1"/>
    <property type="molecule type" value="Genomic_DNA"/>
</dbReference>
<dbReference type="GO" id="GO:0006313">
    <property type="term" value="P:DNA transposition"/>
    <property type="evidence" value="ECO:0007669"/>
    <property type="project" value="InterPro"/>
</dbReference>
<dbReference type="PANTHER" id="PTHR33055">
    <property type="entry name" value="TRANSPOSASE FOR INSERTION SEQUENCE ELEMENT IS1111A"/>
    <property type="match status" value="1"/>
</dbReference>
<keyword evidence="4" id="KW-1185">Reference proteome</keyword>
<evidence type="ECO:0000259" key="1">
    <source>
        <dbReference type="Pfam" id="PF01548"/>
    </source>
</evidence>
<sequence length="431" mass="49281">MDTQQFEVIRPKCAGLDVHKKSVVAAVCTSDPVTLTASYKTKVFNTTNSDISALRDWLLAQDCRDVCMESTGKYWIPVFNILEPHMHVILTHPKYVKAIKGKKTDKRDAKWIANLFRFDIVKASFIPPADIRALRELSRYRLKLSYMRTAEKNRYQNSMTISRIRIDCALTDPFGLSATRIMDYLLSGEPFDEEKCRSLIDRRVKASKDEVMDTIHGYHILEEQKFKMTHAKAHMDFINKSIDEIEAELFLRSRQYDVQVKRIATVTGITELSALFILSEIGADMSIFESDRHLCSWAGLTPANNESANKKKSTRCSKAGQYLKPLLIQCALAAVKSKKEPYFAIKYQRLSKRRGKKKAIIAIARMMLTSIYHMLSDNEDFHPDDYEATINPPKQKPVVLTLDNTLQFLREQGADPETLKLIQQQCVAQVG</sequence>
<protein>
    <submittedName>
        <fullName evidence="3">IS110 family transposase</fullName>
    </submittedName>
</protein>
<evidence type="ECO:0000313" key="4">
    <source>
        <dbReference type="Proteomes" id="UP001154420"/>
    </source>
</evidence>
<dbReference type="GO" id="GO:0004803">
    <property type="term" value="F:transposase activity"/>
    <property type="evidence" value="ECO:0007669"/>
    <property type="project" value="InterPro"/>
</dbReference>
<dbReference type="NCBIfam" id="NF033542">
    <property type="entry name" value="transpos_IS110"/>
    <property type="match status" value="1"/>
</dbReference>
<dbReference type="InterPro" id="IPR003346">
    <property type="entry name" value="Transposase_20"/>
</dbReference>
<accession>A0A9X5BJH1</accession>
<dbReference type="InterPro" id="IPR002525">
    <property type="entry name" value="Transp_IS110-like_N"/>
</dbReference>
<reference evidence="3" key="1">
    <citation type="submission" date="2018-09" db="EMBL/GenBank/DDBJ databases">
        <title>Murine metabolic-syndrome-specific gut microbial biobank.</title>
        <authorList>
            <person name="Liu C."/>
        </authorList>
    </citation>
    <scope>NUCLEOTIDE SEQUENCE</scope>
    <source>
        <strain evidence="3">D42-62</strain>
    </source>
</reference>
<feature type="domain" description="Transposase IS110-like N-terminal" evidence="1">
    <location>
        <begin position="14"/>
        <end position="159"/>
    </location>
</feature>
<comment type="caution">
    <text evidence="3">The sequence shown here is derived from an EMBL/GenBank/DDBJ whole genome shotgun (WGS) entry which is preliminary data.</text>
</comment>
<dbReference type="PANTHER" id="PTHR33055:SF13">
    <property type="entry name" value="TRANSPOSASE"/>
    <property type="match status" value="1"/>
</dbReference>
<name>A0A9X5BJH1_9FIRM</name>
<feature type="domain" description="Transposase IS116/IS110/IS902 C-terminal" evidence="2">
    <location>
        <begin position="261"/>
        <end position="347"/>
    </location>
</feature>
<dbReference type="InterPro" id="IPR047650">
    <property type="entry name" value="Transpos_IS110"/>
</dbReference>
<dbReference type="Pfam" id="PF01548">
    <property type="entry name" value="DEDD_Tnp_IS110"/>
    <property type="match status" value="1"/>
</dbReference>
<gene>
    <name evidence="3" type="ORF">D5281_20545</name>
</gene>
<dbReference type="OrthoDB" id="9811278at2"/>
<dbReference type="GO" id="GO:0003677">
    <property type="term" value="F:DNA binding"/>
    <property type="evidence" value="ECO:0007669"/>
    <property type="project" value="InterPro"/>
</dbReference>
<proteinExistence type="predicted"/>
<dbReference type="Proteomes" id="UP001154420">
    <property type="component" value="Unassembled WGS sequence"/>
</dbReference>